<keyword evidence="2" id="KW-1185">Reference proteome</keyword>
<reference evidence="1" key="1">
    <citation type="submission" date="2023-01" db="EMBL/GenBank/DDBJ databases">
        <title>Sulfurovum sp. zt1-1 genome assembly.</title>
        <authorList>
            <person name="Wang J."/>
        </authorList>
    </citation>
    <scope>NUCLEOTIDE SEQUENCE</scope>
    <source>
        <strain evidence="1">Zt1-1</strain>
    </source>
</reference>
<evidence type="ECO:0000313" key="1">
    <source>
        <dbReference type="EMBL" id="MDM5272042.1"/>
    </source>
</evidence>
<accession>A0ABT7QYY4</accession>
<dbReference type="Proteomes" id="UP001169069">
    <property type="component" value="Unassembled WGS sequence"/>
</dbReference>
<comment type="caution">
    <text evidence="1">The sequence shown here is derived from an EMBL/GenBank/DDBJ whole genome shotgun (WGS) entry which is preliminary data.</text>
</comment>
<proteinExistence type="predicted"/>
<protein>
    <submittedName>
        <fullName evidence="1">Uncharacterized protein</fullName>
    </submittedName>
</protein>
<name>A0ABT7QYY4_9BACT</name>
<dbReference type="EMBL" id="JAQIBD010000002">
    <property type="protein sequence ID" value="MDM5272042.1"/>
    <property type="molecule type" value="Genomic_DNA"/>
</dbReference>
<gene>
    <name evidence="1" type="ORF">PGH07_07610</name>
</gene>
<sequence length="96" mass="11416">MDRCSQIKASVRMEEKYAGMCLTFDRNDQSLLDEVNEAIVKVNKEMKMTPLIWDNLNNKTLYVEFKEDVQRDSGVYFEKLLRELKIDKCENDIFQL</sequence>
<organism evidence="1 2">
    <name type="scientific">Sulfurovum zhangzhouensis</name>
    <dbReference type="NCBI Taxonomy" id="3019067"/>
    <lineage>
        <taxon>Bacteria</taxon>
        <taxon>Pseudomonadati</taxon>
        <taxon>Campylobacterota</taxon>
        <taxon>Epsilonproteobacteria</taxon>
        <taxon>Campylobacterales</taxon>
        <taxon>Sulfurovaceae</taxon>
        <taxon>Sulfurovum</taxon>
    </lineage>
</organism>
<evidence type="ECO:0000313" key="2">
    <source>
        <dbReference type="Proteomes" id="UP001169069"/>
    </source>
</evidence>
<dbReference type="RefSeq" id="WP_289413784.1">
    <property type="nucleotide sequence ID" value="NZ_JAQIBD010000002.1"/>
</dbReference>